<dbReference type="InterPro" id="IPR007867">
    <property type="entry name" value="GMC_OxRtase_C"/>
</dbReference>
<evidence type="ECO:0000256" key="3">
    <source>
        <dbReference type="ARBA" id="ARBA00022630"/>
    </source>
</evidence>
<reference evidence="8" key="2">
    <citation type="submission" date="2015-01" db="EMBL/GenBank/DDBJ databases">
        <title>Evolutionary Origins and Diversification of the Mycorrhizal Mutualists.</title>
        <authorList>
            <consortium name="DOE Joint Genome Institute"/>
            <consortium name="Mycorrhizal Genomics Consortium"/>
            <person name="Kohler A."/>
            <person name="Kuo A."/>
            <person name="Nagy L.G."/>
            <person name="Floudas D."/>
            <person name="Copeland A."/>
            <person name="Barry K.W."/>
            <person name="Cichocki N."/>
            <person name="Veneault-Fourrey C."/>
            <person name="LaButti K."/>
            <person name="Lindquist E.A."/>
            <person name="Lipzen A."/>
            <person name="Lundell T."/>
            <person name="Morin E."/>
            <person name="Murat C."/>
            <person name="Riley R."/>
            <person name="Ohm R."/>
            <person name="Sun H."/>
            <person name="Tunlid A."/>
            <person name="Henrissat B."/>
            <person name="Grigoriev I.V."/>
            <person name="Hibbett D.S."/>
            <person name="Martin F."/>
        </authorList>
    </citation>
    <scope>NUCLEOTIDE SEQUENCE [LARGE SCALE GENOMIC DNA]</scope>
    <source>
        <strain evidence="8">LaAM-08-1</strain>
    </source>
</reference>
<reference evidence="7 8" key="1">
    <citation type="submission" date="2014-04" db="EMBL/GenBank/DDBJ databases">
        <authorList>
            <consortium name="DOE Joint Genome Institute"/>
            <person name="Kuo A."/>
            <person name="Kohler A."/>
            <person name="Nagy L.G."/>
            <person name="Floudas D."/>
            <person name="Copeland A."/>
            <person name="Barry K.W."/>
            <person name="Cichocki N."/>
            <person name="Veneault-Fourrey C."/>
            <person name="LaButti K."/>
            <person name="Lindquist E.A."/>
            <person name="Lipzen A."/>
            <person name="Lundell T."/>
            <person name="Morin E."/>
            <person name="Murat C."/>
            <person name="Sun H."/>
            <person name="Tunlid A."/>
            <person name="Henrissat B."/>
            <person name="Grigoriev I.V."/>
            <person name="Hibbett D.S."/>
            <person name="Martin F."/>
            <person name="Nordberg H.P."/>
            <person name="Cantor M.N."/>
            <person name="Hua S.X."/>
        </authorList>
    </citation>
    <scope>NUCLEOTIDE SEQUENCE [LARGE SCALE GENOMIC DNA]</scope>
    <source>
        <strain evidence="7 8">LaAM-08-1</strain>
    </source>
</reference>
<evidence type="ECO:0000313" key="8">
    <source>
        <dbReference type="Proteomes" id="UP000054477"/>
    </source>
</evidence>
<dbReference type="PANTHER" id="PTHR42784">
    <property type="entry name" value="PYRANOSE 2-OXIDASE"/>
    <property type="match status" value="1"/>
</dbReference>
<dbReference type="Proteomes" id="UP000054477">
    <property type="component" value="Unassembled WGS sequence"/>
</dbReference>
<name>A0A0C9X4W1_9AGAR</name>
<feature type="domain" description="Glucose-methanol-choline oxidoreductase C-terminal" evidence="6">
    <location>
        <begin position="452"/>
        <end position="582"/>
    </location>
</feature>
<gene>
    <name evidence="7" type="ORF">K443DRAFT_14331</name>
</gene>
<comment type="similarity">
    <text evidence="2">Belongs to the GMC oxidoreductase family.</text>
</comment>
<dbReference type="Pfam" id="PF05199">
    <property type="entry name" value="GMC_oxred_C"/>
    <property type="match status" value="1"/>
</dbReference>
<keyword evidence="8" id="KW-1185">Reference proteome</keyword>
<evidence type="ECO:0000256" key="1">
    <source>
        <dbReference type="ARBA" id="ARBA00001974"/>
    </source>
</evidence>
<dbReference type="EMBL" id="KN838997">
    <property type="protein sequence ID" value="KIJ91507.1"/>
    <property type="molecule type" value="Genomic_DNA"/>
</dbReference>
<dbReference type="STRING" id="1095629.A0A0C9X4W1"/>
<accession>A0A0C9X4W1</accession>
<organism evidence="7 8">
    <name type="scientific">Laccaria amethystina LaAM-08-1</name>
    <dbReference type="NCBI Taxonomy" id="1095629"/>
    <lineage>
        <taxon>Eukaryota</taxon>
        <taxon>Fungi</taxon>
        <taxon>Dikarya</taxon>
        <taxon>Basidiomycota</taxon>
        <taxon>Agaricomycotina</taxon>
        <taxon>Agaricomycetes</taxon>
        <taxon>Agaricomycetidae</taxon>
        <taxon>Agaricales</taxon>
        <taxon>Agaricineae</taxon>
        <taxon>Hydnangiaceae</taxon>
        <taxon>Laccaria</taxon>
    </lineage>
</organism>
<dbReference type="Gene3D" id="3.50.50.60">
    <property type="entry name" value="FAD/NAD(P)-binding domain"/>
    <property type="match status" value="2"/>
</dbReference>
<dbReference type="InterPro" id="IPR036188">
    <property type="entry name" value="FAD/NAD-bd_sf"/>
</dbReference>
<comment type="cofactor">
    <cofactor evidence="1">
        <name>FAD</name>
        <dbReference type="ChEBI" id="CHEBI:57692"/>
    </cofactor>
</comment>
<evidence type="ECO:0000259" key="6">
    <source>
        <dbReference type="Pfam" id="PF05199"/>
    </source>
</evidence>
<evidence type="ECO:0000256" key="2">
    <source>
        <dbReference type="ARBA" id="ARBA00010790"/>
    </source>
</evidence>
<dbReference type="OrthoDB" id="167809at2759"/>
<dbReference type="PANTHER" id="PTHR42784:SF1">
    <property type="entry name" value="PYRANOSE 2-OXIDASE"/>
    <property type="match status" value="1"/>
</dbReference>
<dbReference type="InterPro" id="IPR051473">
    <property type="entry name" value="P2Ox-like"/>
</dbReference>
<dbReference type="HOGENOM" id="CLU_467729_0_0_1"/>
<keyword evidence="5" id="KW-0560">Oxidoreductase</keyword>
<evidence type="ECO:0000313" key="7">
    <source>
        <dbReference type="EMBL" id="KIJ91507.1"/>
    </source>
</evidence>
<protein>
    <recommendedName>
        <fullName evidence="6">Glucose-methanol-choline oxidoreductase C-terminal domain-containing protein</fullName>
    </recommendedName>
</protein>
<sequence>MISFQPQPTKAGTYRVKVYDSDKDRYWKYMPDDGRSIQLTEVDEPDKLFGTKFTWVISPVAGSSDSFTISPTYHMHAGLGSSFNKSQNYPCGYATVSFLYVFLPSSKFAYRIKIDGKSNVLDCLDPSKNRVHLQPNEHAAKNQRFVFQLVKRKTFEQLRFQLIPEKAAIEEYDIIVVGTGMGAGVVAGDLFNRNSKLGWGAKIVLVIEEGGLPFHSHCLNASRPSGFGEDRGQQNDKFFSLFKEDYQFRDTKKLNDWKGPMFSLGGRGAAWGLFAPCIHDENLRNNFGTYLADKLVEWGGTAFEFNKSKNFDFAIGAYSPIDKLLEIAMSKSRNLSWDDSGTRAVGVVVRDTSGNETDILLKKHSSKDIVPGPSIAACTFRYIDLSTREKVGSMEPQTYACLESGNIALVNMAIDSSSFLPREFLPSQFFRNEDFPKLVVAHILATDLNKNNSIELDEDEPVLIAGREHPFSNSTPDVKELRELTKEIIRTVKDTLKLELRPTDPDDTKNGWEYDNFFKPLELGGVAHELGTIPLRCFDKDTPFLVDDDLRLQPSKNVYICDLSIFPFSPEVNPTLTLVALAL</sequence>
<evidence type="ECO:0000256" key="4">
    <source>
        <dbReference type="ARBA" id="ARBA00022827"/>
    </source>
</evidence>
<keyword evidence="3" id="KW-0285">Flavoprotein</keyword>
<proteinExistence type="inferred from homology"/>
<dbReference type="SUPFAM" id="SSF51905">
    <property type="entry name" value="FAD/NAD(P)-binding domain"/>
    <property type="match status" value="1"/>
</dbReference>
<dbReference type="AlphaFoldDB" id="A0A0C9X4W1"/>
<dbReference type="GO" id="GO:0016614">
    <property type="term" value="F:oxidoreductase activity, acting on CH-OH group of donors"/>
    <property type="evidence" value="ECO:0007669"/>
    <property type="project" value="InterPro"/>
</dbReference>
<evidence type="ECO:0000256" key="5">
    <source>
        <dbReference type="ARBA" id="ARBA00023002"/>
    </source>
</evidence>
<keyword evidence="4" id="KW-0274">FAD</keyword>